<name>A0A1I4F1E0_9LACT</name>
<reference evidence="3 4" key="1">
    <citation type="submission" date="2016-10" db="EMBL/GenBank/DDBJ databases">
        <authorList>
            <person name="de Groot N.N."/>
        </authorList>
    </citation>
    <scope>NUCLEOTIDE SEQUENCE [LARGE SCALE GENOMIC DNA]</scope>
    <source>
        <strain evidence="3 4">M79</strain>
    </source>
</reference>
<dbReference type="Pfam" id="PF03009">
    <property type="entry name" value="GDPD"/>
    <property type="match status" value="1"/>
</dbReference>
<evidence type="ECO:0000313" key="3">
    <source>
        <dbReference type="EMBL" id="SFL11253.1"/>
    </source>
</evidence>
<organism evidence="3 4">
    <name type="scientific">Lactococcus garvieae</name>
    <dbReference type="NCBI Taxonomy" id="1363"/>
    <lineage>
        <taxon>Bacteria</taxon>
        <taxon>Bacillati</taxon>
        <taxon>Bacillota</taxon>
        <taxon>Bacilli</taxon>
        <taxon>Lactobacillales</taxon>
        <taxon>Streptococcaceae</taxon>
        <taxon>Lactococcus</taxon>
    </lineage>
</organism>
<dbReference type="EMBL" id="FOTJ01000001">
    <property type="protein sequence ID" value="SFL11253.1"/>
    <property type="molecule type" value="Genomic_DNA"/>
</dbReference>
<evidence type="ECO:0000256" key="1">
    <source>
        <dbReference type="SAM" id="Phobius"/>
    </source>
</evidence>
<feature type="transmembrane region" description="Helical" evidence="1">
    <location>
        <begin position="21"/>
        <end position="45"/>
    </location>
</feature>
<dbReference type="PANTHER" id="PTHR46211">
    <property type="entry name" value="GLYCEROPHOSPHORYL DIESTER PHOSPHODIESTERASE"/>
    <property type="match status" value="1"/>
</dbReference>
<dbReference type="InterPro" id="IPR017946">
    <property type="entry name" value="PLC-like_Pdiesterase_TIM-brl"/>
</dbReference>
<protein>
    <submittedName>
        <fullName evidence="3">Glycerophosphoryl diester phosphodiesterase</fullName>
    </submittedName>
</protein>
<dbReference type="Gene3D" id="3.20.20.190">
    <property type="entry name" value="Phosphatidylinositol (PI) phosphodiesterase"/>
    <property type="match status" value="1"/>
</dbReference>
<evidence type="ECO:0000313" key="4">
    <source>
        <dbReference type="Proteomes" id="UP000181969"/>
    </source>
</evidence>
<dbReference type="RefSeq" id="WP_074750136.1">
    <property type="nucleotide sequence ID" value="NZ_FOTJ01000001.1"/>
</dbReference>
<feature type="transmembrane region" description="Helical" evidence="1">
    <location>
        <begin position="170"/>
        <end position="194"/>
    </location>
</feature>
<evidence type="ECO:0000259" key="2">
    <source>
        <dbReference type="PROSITE" id="PS51704"/>
    </source>
</evidence>
<keyword evidence="1" id="KW-0812">Transmembrane</keyword>
<dbReference type="InterPro" id="IPR018476">
    <property type="entry name" value="GlyceroP-diester-Pdiesterase_M"/>
</dbReference>
<dbReference type="SUPFAM" id="SSF51695">
    <property type="entry name" value="PLC-like phosphodiesterases"/>
    <property type="match status" value="1"/>
</dbReference>
<feature type="transmembrane region" description="Helical" evidence="1">
    <location>
        <begin position="260"/>
        <end position="285"/>
    </location>
</feature>
<dbReference type="GO" id="GO:0008081">
    <property type="term" value="F:phosphoric diester hydrolase activity"/>
    <property type="evidence" value="ECO:0007669"/>
    <property type="project" value="InterPro"/>
</dbReference>
<dbReference type="PANTHER" id="PTHR46211:SF8">
    <property type="entry name" value="PHOSPHODIESTERASE"/>
    <property type="match status" value="1"/>
</dbReference>
<feature type="transmembrane region" description="Helical" evidence="1">
    <location>
        <begin position="317"/>
        <end position="337"/>
    </location>
</feature>
<dbReference type="AlphaFoldDB" id="A0A1I4F1E0"/>
<feature type="transmembrane region" description="Helical" evidence="1">
    <location>
        <begin position="123"/>
        <end position="150"/>
    </location>
</feature>
<feature type="transmembrane region" description="Helical" evidence="1">
    <location>
        <begin position="217"/>
        <end position="240"/>
    </location>
</feature>
<proteinExistence type="predicted"/>
<keyword evidence="1" id="KW-0472">Membrane</keyword>
<dbReference type="Proteomes" id="UP000181969">
    <property type="component" value="Unassembled WGS sequence"/>
</dbReference>
<dbReference type="PROSITE" id="PS51704">
    <property type="entry name" value="GP_PDE"/>
    <property type="match status" value="1"/>
</dbReference>
<dbReference type="OrthoDB" id="384721at2"/>
<feature type="domain" description="GP-PDE" evidence="2">
    <location>
        <begin position="345"/>
        <end position="576"/>
    </location>
</feature>
<keyword evidence="1" id="KW-1133">Transmembrane helix</keyword>
<gene>
    <name evidence="3" type="ORF">SAMN05216438_101325</name>
</gene>
<dbReference type="CDD" id="cd08579">
    <property type="entry name" value="GDPD_memb_like"/>
    <property type="match status" value="1"/>
</dbReference>
<accession>A0A1I4F1E0</accession>
<dbReference type="InterPro" id="IPR030395">
    <property type="entry name" value="GP_PDE_dom"/>
</dbReference>
<sequence length="614" mass="70508">MRKTFQSTKDFFKNTFHYFGPVIFFHLLLLLVVVPTLTATTNFLLHRKEIDYLAYDNVLSIFSQHPLTAFALVGILVLIVVSVFLEFTFLTILVHFVKQKEKVTIPELLYATFSRLRHLRPSLILFFLFYFMLVLPLSGFASGIDIISAIQVPNFILEFIATNNWWLLTAYILLTLLSMFIGYRLIFVLPLMILQQKKLRTSLSVSWQMSKGKFKVFFFRFIAIFISLLASFWVISQLLILLQSAIDHHLPQIALASATMIMFIIQVSALLHMLLSLILIFYVVINLLEELTPEEIYVELRAFRLLPKGWRWAGRSLLGLFTILFIALIGVFNVYYLSQDTLSNPLIISHRGVSEKNGVQNTIPALIETSQTYHPDYVEMDVRETKDKQFVVMHDENLRLLAGVNKKVNELTLAELTKLTVRENGKSAPLPSFDEYLKEADRLNQKLLIEIKIPLKEDVNAVSKNFLQRYKKDIEAKNHQVQSLSFDLSRSLKKQDSSTFVSYIMTYNLIGVPKSNVDAFSVEISTLDSEFVEKAHDYGKKVYAWDVNDANTVQRMRLYDVDGLITDDIPVVKKTIENTQSGMSFAQKIRIYLLDLGNADLTDLSSDSFSSFNV</sequence>
<feature type="transmembrane region" description="Helical" evidence="1">
    <location>
        <begin position="65"/>
        <end position="94"/>
    </location>
</feature>
<dbReference type="Pfam" id="PF10110">
    <property type="entry name" value="GPDPase_memb"/>
    <property type="match status" value="1"/>
</dbReference>
<dbReference type="GO" id="GO:0006629">
    <property type="term" value="P:lipid metabolic process"/>
    <property type="evidence" value="ECO:0007669"/>
    <property type="project" value="InterPro"/>
</dbReference>